<reference evidence="1 2" key="1">
    <citation type="submission" date="2020-10" db="EMBL/GenBank/DDBJ databases">
        <title>The genome of sulfurovum sp.</title>
        <authorList>
            <person name="Xie S."/>
            <person name="Shao Z."/>
            <person name="Jiang L."/>
        </authorList>
    </citation>
    <scope>NUCLEOTIDE SEQUENCE [LARGE SCALE GENOMIC DNA]</scope>
    <source>
        <strain evidence="1 2">ST-419</strain>
    </source>
</reference>
<dbReference type="AlphaFoldDB" id="A0A7M1S1B4"/>
<sequence>MKNNTTSFINTEETKAEILVEPLSENEQLRKAVQSKKTRLGLFNEIVYHREAGKALRERMGQIAIALLEAQKEDIIHRLMLDGDIRKKKAYGIYQTQVSELNKEIIKESERITDELNGMIQEGISTIYHRRGSWTSNIKNMYKQGLLDDDSRQKELERMNRWIDRSLDELDDKAILFAKSQAETLAQTLKLLDQRKIEDSI</sequence>
<protein>
    <submittedName>
        <fullName evidence="1">Uncharacterized protein</fullName>
    </submittedName>
</protein>
<gene>
    <name evidence="1" type="ORF">IMZ28_07135</name>
</gene>
<name>A0A7M1S1B4_9BACT</name>
<dbReference type="RefSeq" id="WP_197547900.1">
    <property type="nucleotide sequence ID" value="NZ_CP063164.1"/>
</dbReference>
<evidence type="ECO:0000313" key="1">
    <source>
        <dbReference type="EMBL" id="QOR61227.1"/>
    </source>
</evidence>
<evidence type="ECO:0000313" key="2">
    <source>
        <dbReference type="Proteomes" id="UP000595074"/>
    </source>
</evidence>
<accession>A0A7M1S1B4</accession>
<dbReference type="Proteomes" id="UP000595074">
    <property type="component" value="Chromosome"/>
</dbReference>
<keyword evidence="2" id="KW-1185">Reference proteome</keyword>
<dbReference type="KEGG" id="sinu:IMZ28_07135"/>
<organism evidence="1 2">
    <name type="scientific">Sulfurovum indicum</name>
    <dbReference type="NCBI Taxonomy" id="2779528"/>
    <lineage>
        <taxon>Bacteria</taxon>
        <taxon>Pseudomonadati</taxon>
        <taxon>Campylobacterota</taxon>
        <taxon>Epsilonproteobacteria</taxon>
        <taxon>Campylobacterales</taxon>
        <taxon>Sulfurovaceae</taxon>
        <taxon>Sulfurovum</taxon>
    </lineage>
</organism>
<proteinExistence type="predicted"/>
<dbReference type="EMBL" id="CP063164">
    <property type="protein sequence ID" value="QOR61227.1"/>
    <property type="molecule type" value="Genomic_DNA"/>
</dbReference>